<organism evidence="2">
    <name type="scientific">uncultured Solirubrobacteraceae bacterium</name>
    <dbReference type="NCBI Taxonomy" id="1162706"/>
    <lineage>
        <taxon>Bacteria</taxon>
        <taxon>Bacillati</taxon>
        <taxon>Actinomycetota</taxon>
        <taxon>Thermoleophilia</taxon>
        <taxon>Solirubrobacterales</taxon>
        <taxon>Solirubrobacteraceae</taxon>
        <taxon>environmental samples</taxon>
    </lineage>
</organism>
<protein>
    <submittedName>
        <fullName evidence="2">Uncharacterized protein</fullName>
    </submittedName>
</protein>
<name>A0A6J4TDZ9_9ACTN</name>
<dbReference type="AlphaFoldDB" id="A0A6J4TDZ9"/>
<keyword evidence="1" id="KW-0472">Membrane</keyword>
<dbReference type="EMBL" id="CADCVR010000102">
    <property type="protein sequence ID" value="CAA9521280.1"/>
    <property type="molecule type" value="Genomic_DNA"/>
</dbReference>
<reference evidence="2" key="1">
    <citation type="submission" date="2020-02" db="EMBL/GenBank/DDBJ databases">
        <authorList>
            <person name="Meier V. D."/>
        </authorList>
    </citation>
    <scope>NUCLEOTIDE SEQUENCE</scope>
    <source>
        <strain evidence="2">AVDCRST_MAG53</strain>
    </source>
</reference>
<evidence type="ECO:0000313" key="2">
    <source>
        <dbReference type="EMBL" id="CAA9521280.1"/>
    </source>
</evidence>
<evidence type="ECO:0000256" key="1">
    <source>
        <dbReference type="SAM" id="Phobius"/>
    </source>
</evidence>
<keyword evidence="1" id="KW-1133">Transmembrane helix</keyword>
<proteinExistence type="predicted"/>
<sequence>MTVLALTEDERVFWYIALGMGLVVILVVIVLLSLLISLVRDIDEGVVTLWTVTKRLATNTTGAYQLAGTASILRALREECLRQDKMLTERNGMARR</sequence>
<keyword evidence="1" id="KW-0812">Transmembrane</keyword>
<gene>
    <name evidence="2" type="ORF">AVDCRST_MAG53-3569</name>
</gene>
<feature type="transmembrane region" description="Helical" evidence="1">
    <location>
        <begin position="12"/>
        <end position="36"/>
    </location>
</feature>
<accession>A0A6J4TDZ9</accession>